<feature type="region of interest" description="Disordered" evidence="1">
    <location>
        <begin position="478"/>
        <end position="500"/>
    </location>
</feature>
<name>A0A177V7Y0_9BASI</name>
<feature type="compositionally biased region" description="Basic and acidic residues" evidence="1">
    <location>
        <begin position="866"/>
        <end position="875"/>
    </location>
</feature>
<organism evidence="2 3">
    <name type="scientific">Tilletia caries</name>
    <name type="common">wheat bunt fungus</name>
    <dbReference type="NCBI Taxonomy" id="13290"/>
    <lineage>
        <taxon>Eukaryota</taxon>
        <taxon>Fungi</taxon>
        <taxon>Dikarya</taxon>
        <taxon>Basidiomycota</taxon>
        <taxon>Ustilaginomycotina</taxon>
        <taxon>Exobasidiomycetes</taxon>
        <taxon>Tilletiales</taxon>
        <taxon>Tilletiaceae</taxon>
        <taxon>Tilletia</taxon>
    </lineage>
</organism>
<evidence type="ECO:0000313" key="2">
    <source>
        <dbReference type="EMBL" id="KAE8256768.1"/>
    </source>
</evidence>
<dbReference type="EMBL" id="LWDD02000761">
    <property type="protein sequence ID" value="KAE8256768.1"/>
    <property type="molecule type" value="Genomic_DNA"/>
</dbReference>
<dbReference type="Proteomes" id="UP000077671">
    <property type="component" value="Unassembled WGS sequence"/>
</dbReference>
<dbReference type="PROSITE" id="PS50181">
    <property type="entry name" value="FBOX"/>
    <property type="match status" value="1"/>
</dbReference>
<feature type="region of interest" description="Disordered" evidence="1">
    <location>
        <begin position="746"/>
        <end position="875"/>
    </location>
</feature>
<feature type="region of interest" description="Disordered" evidence="1">
    <location>
        <begin position="1"/>
        <end position="32"/>
    </location>
</feature>
<dbReference type="Gene3D" id="2.130.10.10">
    <property type="entry name" value="YVTN repeat-like/Quinoprotein amine dehydrogenase"/>
    <property type="match status" value="1"/>
</dbReference>
<dbReference type="PROSITE" id="PS50082">
    <property type="entry name" value="WD_REPEATS_2"/>
    <property type="match status" value="1"/>
</dbReference>
<feature type="compositionally biased region" description="Low complexity" evidence="1">
    <location>
        <begin position="23"/>
        <end position="32"/>
    </location>
</feature>
<dbReference type="Pfam" id="PF12937">
    <property type="entry name" value="F-box-like"/>
    <property type="match status" value="1"/>
</dbReference>
<comment type="caution">
    <text evidence="2">The sequence shown here is derived from an EMBL/GenBank/DDBJ whole genome shotgun (WGS) entry which is preliminary data.</text>
</comment>
<evidence type="ECO:0000313" key="3">
    <source>
        <dbReference type="Proteomes" id="UP000077671"/>
    </source>
</evidence>
<feature type="compositionally biased region" description="Low complexity" evidence="1">
    <location>
        <begin position="839"/>
        <end position="849"/>
    </location>
</feature>
<feature type="compositionally biased region" description="Acidic residues" evidence="1">
    <location>
        <begin position="776"/>
        <end position="786"/>
    </location>
</feature>
<dbReference type="InterPro" id="IPR036047">
    <property type="entry name" value="F-box-like_dom_sf"/>
</dbReference>
<dbReference type="Gene3D" id="1.20.1280.50">
    <property type="match status" value="1"/>
</dbReference>
<dbReference type="SUPFAM" id="SSF50978">
    <property type="entry name" value="WD40 repeat-like"/>
    <property type="match status" value="1"/>
</dbReference>
<protein>
    <submittedName>
        <fullName evidence="2">Uncharacterized protein</fullName>
    </submittedName>
</protein>
<dbReference type="InterPro" id="IPR036322">
    <property type="entry name" value="WD40_repeat_dom_sf"/>
</dbReference>
<evidence type="ECO:0000256" key="1">
    <source>
        <dbReference type="SAM" id="MobiDB-lite"/>
    </source>
</evidence>
<feature type="region of interest" description="Disordered" evidence="1">
    <location>
        <begin position="166"/>
        <end position="215"/>
    </location>
</feature>
<accession>A0A177V7Y0</accession>
<feature type="compositionally biased region" description="Low complexity" evidence="1">
    <location>
        <begin position="487"/>
        <end position="499"/>
    </location>
</feature>
<reference evidence="2" key="2">
    <citation type="journal article" date="2019" name="IMA Fungus">
        <title>Genome sequencing and comparison of five Tilletia species to identify candidate genes for the detection of regulated species infecting wheat.</title>
        <authorList>
            <person name="Nguyen H.D.T."/>
            <person name="Sultana T."/>
            <person name="Kesanakurti P."/>
            <person name="Hambleton S."/>
        </authorList>
    </citation>
    <scope>NUCLEOTIDE SEQUENCE</scope>
    <source>
        <strain evidence="2">DAOMC 238032</strain>
    </source>
</reference>
<feature type="compositionally biased region" description="Low complexity" evidence="1">
    <location>
        <begin position="683"/>
        <end position="699"/>
    </location>
</feature>
<feature type="compositionally biased region" description="Low complexity" evidence="1">
    <location>
        <begin position="810"/>
        <end position="826"/>
    </location>
</feature>
<feature type="compositionally biased region" description="Polar residues" evidence="1">
    <location>
        <begin position="183"/>
        <end position="194"/>
    </location>
</feature>
<gene>
    <name evidence="2" type="ORF">A4X03_0g5076</name>
</gene>
<dbReference type="SMART" id="SM00320">
    <property type="entry name" value="WD40"/>
    <property type="match status" value="2"/>
</dbReference>
<dbReference type="SUPFAM" id="SSF81383">
    <property type="entry name" value="F-box domain"/>
    <property type="match status" value="1"/>
</dbReference>
<reference evidence="2" key="1">
    <citation type="submission" date="2016-04" db="EMBL/GenBank/DDBJ databases">
        <authorList>
            <person name="Nguyen H.D."/>
            <person name="Kesanakurti P."/>
            <person name="Cullis J."/>
            <person name="Levesque C.A."/>
            <person name="Hambleton S."/>
        </authorList>
    </citation>
    <scope>NUCLEOTIDE SEQUENCE</scope>
    <source>
        <strain evidence="2">DAOMC 238032</strain>
    </source>
</reference>
<dbReference type="AlphaFoldDB" id="A0A177V7Y0"/>
<dbReference type="InterPro" id="IPR001810">
    <property type="entry name" value="F-box_dom"/>
</dbReference>
<feature type="region of interest" description="Disordered" evidence="1">
    <location>
        <begin position="680"/>
        <end position="699"/>
    </location>
</feature>
<proteinExistence type="predicted"/>
<sequence>MAASGGHAQPALEEAVTPTARGSASSPSSSSAKTLISLPDEVLLRILSLVSFKDVLECEAVCRRVGWVARGPSLWRDLYASAFPELYRDAAGARARGVPNAGSFTRSDTADELRTGWTDWKAAYRLAHNWKHGNFLSTQLRNDPGRLRDQAERAQVQGQVLVQVQPQAGSSTAESGHVAQAEPSGSTSRQTLADSSGSGHQHSSRASGSSSSGFRLQTLVRPSRVSTLLFTASRAASDATAAAPSSQLGINVFIATVSSRVAHQTNDENEDVVRCSDIADQDSLGMLYSKTMDELASKRNGVTITEIQVDSVSLAGAETEGGDVGQKGKGKARHIPLENSSSERIMVAYSTGHIVLFRVRLSRSTSRTAAGQQSPSRQLDWVEEAVYDPSGIHASGSTNGEKLIVASAFHSPLLVTCSTDFTLQIFGISTPSPLLSPAAGPSDLKKSELKLLLRMRSYTCHWPASLSLRELPLQQTPSATDRSLLKSSNSTPAPSSSTSFRQAKRSRLARAWHSAVAAASKAVLVGPSSDPKEKTRASHPSFFRLSIAYATPQYPASWTAGIQELILRLPAGAGGGVAATGWELLSNRHATAQKVFRPSPLDLHGRAMVTGADNESSGIDSVARTVGSQRAPILTTLTYDDPFLVVGSRSNTLDVFEVHGSARSVVQSSREGSSLERFDVQYSSTSSSPPLSSVSSTTPPALKLTHCRALLGHTAAVHAVALDTGRCVSGGADGRVMVWSLASPDSRGAKTAMGSALGKRKRRSSASSASCGGSAGDEEVEMDEGDEPVRLRTPVSSQSRRGMAVPFGHFGTSASSSSSFSTPGRASIRHLLTLPSPSPSSASSLPSPARGTPVSFPSEGNAESQRGGEDVDDHPQPAVVEWISTGPENIVSISSQLSHPRAGSRASAHEGLPSASVLRAGRDAHEAAAGAGADLRGEGDGRIQGRWREVVTVWNFAR</sequence>
<dbReference type="InterPro" id="IPR001680">
    <property type="entry name" value="WD40_rpt"/>
</dbReference>
<feature type="compositionally biased region" description="Low complexity" evidence="1">
    <location>
        <begin position="195"/>
        <end position="213"/>
    </location>
</feature>
<dbReference type="InterPro" id="IPR015943">
    <property type="entry name" value="WD40/YVTN_repeat-like_dom_sf"/>
</dbReference>